<protein>
    <submittedName>
        <fullName evidence="1">Uncharacterized protein</fullName>
    </submittedName>
</protein>
<evidence type="ECO:0000313" key="2">
    <source>
        <dbReference type="Proteomes" id="UP000823757"/>
    </source>
</evidence>
<reference evidence="1" key="1">
    <citation type="submission" date="2020-10" db="EMBL/GenBank/DDBJ databases">
        <authorList>
            <person name="Gilroy R."/>
        </authorList>
    </citation>
    <scope>NUCLEOTIDE SEQUENCE</scope>
    <source>
        <strain evidence="1">B1-13419</strain>
    </source>
</reference>
<reference evidence="1" key="2">
    <citation type="journal article" date="2021" name="PeerJ">
        <title>Extensive microbial diversity within the chicken gut microbiome revealed by metagenomics and culture.</title>
        <authorList>
            <person name="Gilroy R."/>
            <person name="Ravi A."/>
            <person name="Getino M."/>
            <person name="Pursley I."/>
            <person name="Horton D.L."/>
            <person name="Alikhan N.F."/>
            <person name="Baker D."/>
            <person name="Gharbi K."/>
            <person name="Hall N."/>
            <person name="Watson M."/>
            <person name="Adriaenssens E.M."/>
            <person name="Foster-Nyarko E."/>
            <person name="Jarju S."/>
            <person name="Secka A."/>
            <person name="Antonio M."/>
            <person name="Oren A."/>
            <person name="Chaudhuri R.R."/>
            <person name="La Ragione R."/>
            <person name="Hildebrand F."/>
            <person name="Pallen M.J."/>
        </authorList>
    </citation>
    <scope>NUCLEOTIDE SEQUENCE</scope>
    <source>
        <strain evidence="1">B1-13419</strain>
    </source>
</reference>
<dbReference type="Proteomes" id="UP000823757">
    <property type="component" value="Unassembled WGS sequence"/>
</dbReference>
<comment type="caution">
    <text evidence="1">The sequence shown here is derived from an EMBL/GenBank/DDBJ whole genome shotgun (WGS) entry which is preliminary data.</text>
</comment>
<name>A0A9D9NHP1_9BACT</name>
<dbReference type="EMBL" id="JADIMD010000033">
    <property type="protein sequence ID" value="MBO8474139.1"/>
    <property type="molecule type" value="Genomic_DNA"/>
</dbReference>
<accession>A0A9D9NHP1</accession>
<proteinExistence type="predicted"/>
<organism evidence="1 2">
    <name type="scientific">Candidatus Cryptobacteroides faecigallinarum</name>
    <dbReference type="NCBI Taxonomy" id="2840763"/>
    <lineage>
        <taxon>Bacteria</taxon>
        <taxon>Pseudomonadati</taxon>
        <taxon>Bacteroidota</taxon>
        <taxon>Bacteroidia</taxon>
        <taxon>Bacteroidales</taxon>
        <taxon>Candidatus Cryptobacteroides</taxon>
    </lineage>
</organism>
<dbReference type="AlphaFoldDB" id="A0A9D9NHP1"/>
<sequence length="235" mass="27517">MTDKEIRKQYALIQEYHKKYLESHGVQLPNLERGGEFTKDALVLVYLSRNYPNTPVVSKDELTEFIRQYDPTVNDVQQARHLAAQKGWYILSGTRKDNESIALKAGEYKLKTLESFYPGFTHERREYLAGDDFFEDLKKQYDYRCATCGSKEGEPHRYWKTTVTVLQKGHMDPSKPLEPGNIIPQCEKCNRPDRNYWIYDEKGRVVGIANEKVVDKCPKSLKLKIFERLKEDLKK</sequence>
<evidence type="ECO:0000313" key="1">
    <source>
        <dbReference type="EMBL" id="MBO8474139.1"/>
    </source>
</evidence>
<gene>
    <name evidence="1" type="ORF">IAB91_02455</name>
</gene>